<evidence type="ECO:0000313" key="5">
    <source>
        <dbReference type="Proteomes" id="UP000230407"/>
    </source>
</evidence>
<feature type="region of interest" description="Disordered" evidence="1">
    <location>
        <begin position="91"/>
        <end position="111"/>
    </location>
</feature>
<feature type="domain" description="PepSY" evidence="3">
    <location>
        <begin position="80"/>
        <end position="136"/>
    </location>
</feature>
<dbReference type="InterPro" id="IPR025711">
    <property type="entry name" value="PepSY"/>
</dbReference>
<proteinExistence type="predicted"/>
<name>A0A2M8LVU4_9ACTN</name>
<sequence length="166" mass="18227">MNRKPTVNRKLVIAAVATAALAISGTTLAFAGDDTSSDALAAALRADADDRADDRDDDRDDQDGSRDDSDDRWELRDAEVTLQKAVEAALKAVPGTAESAEPTDDGDRPAWEIDILGEDGRWHEITVDAGNGGILDRDDVQDDRDDDRDDRDDDRDDRDDDRDDDR</sequence>
<feature type="compositionally biased region" description="Acidic residues" evidence="1">
    <location>
        <begin position="139"/>
        <end position="166"/>
    </location>
</feature>
<gene>
    <name evidence="4" type="ORF">CUT44_19725</name>
</gene>
<feature type="chain" id="PRO_5014973952" evidence="2">
    <location>
        <begin position="32"/>
        <end position="166"/>
    </location>
</feature>
<evidence type="ECO:0000259" key="3">
    <source>
        <dbReference type="Pfam" id="PF03413"/>
    </source>
</evidence>
<evidence type="ECO:0000256" key="1">
    <source>
        <dbReference type="SAM" id="MobiDB-lite"/>
    </source>
</evidence>
<dbReference type="Pfam" id="PF03413">
    <property type="entry name" value="PepSY"/>
    <property type="match status" value="1"/>
</dbReference>
<dbReference type="RefSeq" id="WP_100203215.1">
    <property type="nucleotide sequence ID" value="NZ_PGGW01000060.1"/>
</dbReference>
<feature type="region of interest" description="Disordered" evidence="1">
    <location>
        <begin position="45"/>
        <end position="74"/>
    </location>
</feature>
<dbReference type="AlphaFoldDB" id="A0A2M8LVU4"/>
<organism evidence="4 5">
    <name type="scientific">Streptomyces carminius</name>
    <dbReference type="NCBI Taxonomy" id="2665496"/>
    <lineage>
        <taxon>Bacteria</taxon>
        <taxon>Bacillati</taxon>
        <taxon>Actinomycetota</taxon>
        <taxon>Actinomycetes</taxon>
        <taxon>Kitasatosporales</taxon>
        <taxon>Streptomycetaceae</taxon>
        <taxon>Streptomyces</taxon>
    </lineage>
</organism>
<evidence type="ECO:0000256" key="2">
    <source>
        <dbReference type="SAM" id="SignalP"/>
    </source>
</evidence>
<protein>
    <submittedName>
        <fullName evidence="4">DNA primase</fullName>
    </submittedName>
</protein>
<dbReference type="Gene3D" id="3.10.450.40">
    <property type="match status" value="1"/>
</dbReference>
<feature type="compositionally biased region" description="Basic and acidic residues" evidence="1">
    <location>
        <begin position="62"/>
        <end position="74"/>
    </location>
</feature>
<dbReference type="EMBL" id="PGGW01000060">
    <property type="protein sequence ID" value="PJE96029.1"/>
    <property type="molecule type" value="Genomic_DNA"/>
</dbReference>
<reference evidence="4 5" key="1">
    <citation type="submission" date="2017-11" db="EMBL/GenBank/DDBJ databases">
        <title>Streptomyces carmine sp. nov., a novel actinomycete isolated from Sophora alopecuroides in Xinjiang, China.</title>
        <authorList>
            <person name="Wang Y."/>
            <person name="Luo X."/>
            <person name="Wan C."/>
            <person name="Zhang L."/>
        </authorList>
    </citation>
    <scope>NUCLEOTIDE SEQUENCE [LARGE SCALE GENOMIC DNA]</scope>
    <source>
        <strain evidence="4 5">TRM SA0054</strain>
    </source>
</reference>
<comment type="caution">
    <text evidence="4">The sequence shown here is derived from an EMBL/GenBank/DDBJ whole genome shotgun (WGS) entry which is preliminary data.</text>
</comment>
<keyword evidence="5" id="KW-1185">Reference proteome</keyword>
<feature type="region of interest" description="Disordered" evidence="1">
    <location>
        <begin position="127"/>
        <end position="166"/>
    </location>
</feature>
<evidence type="ECO:0000313" key="4">
    <source>
        <dbReference type="EMBL" id="PJE96029.1"/>
    </source>
</evidence>
<keyword evidence="2" id="KW-0732">Signal</keyword>
<accession>A0A2M8LVU4</accession>
<dbReference type="Proteomes" id="UP000230407">
    <property type="component" value="Unassembled WGS sequence"/>
</dbReference>
<feature type="signal peptide" evidence="2">
    <location>
        <begin position="1"/>
        <end position="31"/>
    </location>
</feature>